<dbReference type="GO" id="GO:0003700">
    <property type="term" value="F:DNA-binding transcription factor activity"/>
    <property type="evidence" value="ECO:0007669"/>
    <property type="project" value="InterPro"/>
</dbReference>
<dbReference type="InterPro" id="IPR000847">
    <property type="entry name" value="LysR_HTH_N"/>
</dbReference>
<feature type="domain" description="HTH lysR-type" evidence="5">
    <location>
        <begin position="9"/>
        <end position="66"/>
    </location>
</feature>
<comment type="caution">
    <text evidence="6">The sequence shown here is derived from an EMBL/GenBank/DDBJ whole genome shotgun (WGS) entry which is preliminary data.</text>
</comment>
<name>A0A2W5N3W5_RHOSU</name>
<reference evidence="6 7" key="1">
    <citation type="submission" date="2017-08" db="EMBL/GenBank/DDBJ databases">
        <title>Infants hospitalized years apart are colonized by the same room-sourced microbial strains.</title>
        <authorList>
            <person name="Brooks B."/>
            <person name="Olm M.R."/>
            <person name="Firek B.A."/>
            <person name="Baker R."/>
            <person name="Thomas B.C."/>
            <person name="Morowitz M.J."/>
            <person name="Banfield J.F."/>
        </authorList>
    </citation>
    <scope>NUCLEOTIDE SEQUENCE [LARGE SCALE GENOMIC DNA]</scope>
    <source>
        <strain evidence="6">S2_005_002_R2_34</strain>
    </source>
</reference>
<dbReference type="InterPro" id="IPR005119">
    <property type="entry name" value="LysR_subst-bd"/>
</dbReference>
<evidence type="ECO:0000259" key="5">
    <source>
        <dbReference type="PROSITE" id="PS50931"/>
    </source>
</evidence>
<dbReference type="PANTHER" id="PTHR30126">
    <property type="entry name" value="HTH-TYPE TRANSCRIPTIONAL REGULATOR"/>
    <property type="match status" value="1"/>
</dbReference>
<dbReference type="Proteomes" id="UP000249185">
    <property type="component" value="Unassembled WGS sequence"/>
</dbReference>
<comment type="similarity">
    <text evidence="1">Belongs to the LysR transcriptional regulatory family.</text>
</comment>
<dbReference type="PANTHER" id="PTHR30126:SF77">
    <property type="entry name" value="TRANSCRIPTIONAL REGULATORY PROTEIN"/>
    <property type="match status" value="1"/>
</dbReference>
<evidence type="ECO:0000313" key="7">
    <source>
        <dbReference type="Proteomes" id="UP000249185"/>
    </source>
</evidence>
<dbReference type="Gene3D" id="3.40.190.10">
    <property type="entry name" value="Periplasmic binding protein-like II"/>
    <property type="match status" value="2"/>
</dbReference>
<dbReference type="PROSITE" id="PS50931">
    <property type="entry name" value="HTH_LYSR"/>
    <property type="match status" value="1"/>
</dbReference>
<evidence type="ECO:0000313" key="6">
    <source>
        <dbReference type="EMBL" id="PZQ48211.1"/>
    </source>
</evidence>
<evidence type="ECO:0000256" key="2">
    <source>
        <dbReference type="ARBA" id="ARBA00023015"/>
    </source>
</evidence>
<dbReference type="SUPFAM" id="SSF46785">
    <property type="entry name" value="Winged helix' DNA-binding domain"/>
    <property type="match status" value="1"/>
</dbReference>
<gene>
    <name evidence="6" type="ORF">DI556_15440</name>
</gene>
<dbReference type="Pfam" id="PF00126">
    <property type="entry name" value="HTH_1"/>
    <property type="match status" value="1"/>
</dbReference>
<protein>
    <recommendedName>
        <fullName evidence="5">HTH lysR-type domain-containing protein</fullName>
    </recommendedName>
</protein>
<keyword evidence="3" id="KW-0238">DNA-binding</keyword>
<dbReference type="InterPro" id="IPR036388">
    <property type="entry name" value="WH-like_DNA-bd_sf"/>
</dbReference>
<dbReference type="SUPFAM" id="SSF53850">
    <property type="entry name" value="Periplasmic binding protein-like II"/>
    <property type="match status" value="1"/>
</dbReference>
<keyword evidence="2" id="KW-0805">Transcription regulation</keyword>
<proteinExistence type="inferred from homology"/>
<evidence type="ECO:0000256" key="1">
    <source>
        <dbReference type="ARBA" id="ARBA00009437"/>
    </source>
</evidence>
<dbReference type="CDD" id="cd05466">
    <property type="entry name" value="PBP2_LTTR_substrate"/>
    <property type="match status" value="1"/>
</dbReference>
<evidence type="ECO:0000256" key="4">
    <source>
        <dbReference type="ARBA" id="ARBA00023163"/>
    </source>
</evidence>
<keyword evidence="4" id="KW-0804">Transcription</keyword>
<accession>A0A2W5N3W5</accession>
<dbReference type="Pfam" id="PF03466">
    <property type="entry name" value="LysR_substrate"/>
    <property type="match status" value="1"/>
</dbReference>
<dbReference type="Gene3D" id="1.10.10.10">
    <property type="entry name" value="Winged helix-like DNA-binding domain superfamily/Winged helix DNA-binding domain"/>
    <property type="match status" value="1"/>
</dbReference>
<dbReference type="EMBL" id="QFPW01000013">
    <property type="protein sequence ID" value="PZQ48211.1"/>
    <property type="molecule type" value="Genomic_DNA"/>
</dbReference>
<dbReference type="InterPro" id="IPR036390">
    <property type="entry name" value="WH_DNA-bd_sf"/>
</dbReference>
<organism evidence="6 7">
    <name type="scientific">Rhodovulum sulfidophilum</name>
    <name type="common">Rhodobacter sulfidophilus</name>
    <dbReference type="NCBI Taxonomy" id="35806"/>
    <lineage>
        <taxon>Bacteria</taxon>
        <taxon>Pseudomonadati</taxon>
        <taxon>Pseudomonadota</taxon>
        <taxon>Alphaproteobacteria</taxon>
        <taxon>Rhodobacterales</taxon>
        <taxon>Paracoccaceae</taxon>
        <taxon>Rhodovulum</taxon>
    </lineage>
</organism>
<dbReference type="GO" id="GO:0000976">
    <property type="term" value="F:transcription cis-regulatory region binding"/>
    <property type="evidence" value="ECO:0007669"/>
    <property type="project" value="TreeGrafter"/>
</dbReference>
<dbReference type="AlphaFoldDB" id="A0A2W5N3W5"/>
<evidence type="ECO:0000256" key="3">
    <source>
        <dbReference type="ARBA" id="ARBA00023125"/>
    </source>
</evidence>
<sequence>MHVLGRVLFTIKQMEALYWVSTLGSFEAAAEFLNVVQSTISKRIGELERNFSTPLLRRNGRGSALTSHGEEVRQIAEQMLRLNDRLVALAKDSKVPTFRFRLGVTDLIALSWMPELLSGIMERYPTMSFEPEINLTTVLLERLSEQKLDFIICPRAIQDAQFISVPLGRIELAWMCSPTLVEGIDTPTLRDLARYPLLIQTKGSVLRPILHEIIDDDTLPFTRSISCNNMGALAHLAERGMGVTILPHAFFRQMVADGRLRVVETEMALPSLEYFATFRNNYYVAFCEEITALCVELCDFHGAGDVPLAKG</sequence>